<dbReference type="Pfam" id="PF08352">
    <property type="entry name" value="oligo_HPY"/>
    <property type="match status" value="2"/>
</dbReference>
<protein>
    <submittedName>
        <fullName evidence="6">Glutathione import ATP-binding protein GsiA</fullName>
    </submittedName>
</protein>
<dbReference type="CDD" id="cd03257">
    <property type="entry name" value="ABC_NikE_OppD_transporters"/>
    <property type="match status" value="2"/>
</dbReference>
<dbReference type="NCBIfam" id="NF007739">
    <property type="entry name" value="PRK10419.1"/>
    <property type="match status" value="2"/>
</dbReference>
<dbReference type="GO" id="GO:0016887">
    <property type="term" value="F:ATP hydrolysis activity"/>
    <property type="evidence" value="ECO:0007669"/>
    <property type="project" value="InterPro"/>
</dbReference>
<dbReference type="PROSITE" id="PS50893">
    <property type="entry name" value="ABC_TRANSPORTER_2"/>
    <property type="match status" value="2"/>
</dbReference>
<dbReference type="Pfam" id="PF00005">
    <property type="entry name" value="ABC_tran"/>
    <property type="match status" value="2"/>
</dbReference>
<organism evidence="6 7">
    <name type="scientific">Geodia barretti</name>
    <name type="common">Barrett's horny sponge</name>
    <dbReference type="NCBI Taxonomy" id="519541"/>
    <lineage>
        <taxon>Eukaryota</taxon>
        <taxon>Metazoa</taxon>
        <taxon>Porifera</taxon>
        <taxon>Demospongiae</taxon>
        <taxon>Heteroscleromorpha</taxon>
        <taxon>Tetractinellida</taxon>
        <taxon>Astrophorina</taxon>
        <taxon>Geodiidae</taxon>
        <taxon>Geodia</taxon>
    </lineage>
</organism>
<feature type="domain" description="ABC transporter" evidence="5">
    <location>
        <begin position="6"/>
        <end position="257"/>
    </location>
</feature>
<dbReference type="GO" id="GO:0015833">
    <property type="term" value="P:peptide transport"/>
    <property type="evidence" value="ECO:0007669"/>
    <property type="project" value="InterPro"/>
</dbReference>
<evidence type="ECO:0000256" key="2">
    <source>
        <dbReference type="ARBA" id="ARBA00022448"/>
    </source>
</evidence>
<evidence type="ECO:0000313" key="7">
    <source>
        <dbReference type="Proteomes" id="UP001174909"/>
    </source>
</evidence>
<dbReference type="PROSITE" id="PS00211">
    <property type="entry name" value="ABC_TRANSPORTER_1"/>
    <property type="match status" value="2"/>
</dbReference>
<evidence type="ECO:0000313" key="6">
    <source>
        <dbReference type="EMBL" id="CAI8040508.1"/>
    </source>
</evidence>
<dbReference type="SUPFAM" id="SSF52540">
    <property type="entry name" value="P-loop containing nucleoside triphosphate hydrolases"/>
    <property type="match status" value="2"/>
</dbReference>
<name>A0AA35X091_GEOBA</name>
<evidence type="ECO:0000256" key="1">
    <source>
        <dbReference type="ARBA" id="ARBA00005417"/>
    </source>
</evidence>
<dbReference type="Proteomes" id="UP001174909">
    <property type="component" value="Unassembled WGS sequence"/>
</dbReference>
<dbReference type="NCBIfam" id="TIGR01727">
    <property type="entry name" value="oligo_HPY"/>
    <property type="match status" value="1"/>
</dbReference>
<dbReference type="InterPro" id="IPR017871">
    <property type="entry name" value="ABC_transporter-like_CS"/>
</dbReference>
<accession>A0AA35X091</accession>
<dbReference type="FunFam" id="3.40.50.300:FF:000016">
    <property type="entry name" value="Oligopeptide ABC transporter ATP-binding component"/>
    <property type="match status" value="2"/>
</dbReference>
<feature type="domain" description="ABC transporter" evidence="5">
    <location>
        <begin position="276"/>
        <end position="529"/>
    </location>
</feature>
<dbReference type="GO" id="GO:0005524">
    <property type="term" value="F:ATP binding"/>
    <property type="evidence" value="ECO:0007669"/>
    <property type="project" value="UniProtKB-KW"/>
</dbReference>
<dbReference type="InterPro" id="IPR003439">
    <property type="entry name" value="ABC_transporter-like_ATP-bd"/>
</dbReference>
<gene>
    <name evidence="6" type="ORF">GBAR_LOCUS22566</name>
</gene>
<keyword evidence="4 6" id="KW-0067">ATP-binding</keyword>
<evidence type="ECO:0000256" key="4">
    <source>
        <dbReference type="ARBA" id="ARBA00022840"/>
    </source>
</evidence>
<keyword evidence="7" id="KW-1185">Reference proteome</keyword>
<comment type="similarity">
    <text evidence="1">Belongs to the ABC transporter superfamily.</text>
</comment>
<sequence>MADTLLDVRGLVTHFATRRGTVRAVDDVSFHVGRGETLGLVGESGCGKSATGLSIIGLIEPPGRIAGGEIVFEGEDLLGKTPEEMRRIRGARISMIFQDPTTTLNPVLPIGDQIAEMFRYHTRIGAREARARVIEMLDNVGIPRPHERYRDYPHEFSGGMQQRVIIAAALILHPALVIADEPTTALDVTVQMQILALLRRLQEGEANTSVILISHDLGVVAQMCERVCVMYAGTVVEAGTTEEVLENPRHPYTVGLIESIPRLDSAPPAPAVSPLLEVDALTKHFPVRRNMATALLGKRRVVHAVDGLTFSIGREETFGLVGESGSGKSTTGKVIARLIPASAGQVRLDGEDWLALSGDALRRRRRDVQMIFQNPYASLDPRWSVFHIVAEPLVTHRVVPRRALRQRVSELLDAVGLDPSHAQRYPHQFSGGQRQRIGLARALALDPKLLVADEPVSALDVSVQAQILNMLRAIQRRYALSILFISHDLSVVRFVCDRVGVMYLGEMVELAETAVLFREPRHPYTQALLAAIPEPTTRRLRTMVPIEGEISSPIDPPSGCRFHPRCPRAEAICRQEKPAFRELAPGHHGACHFA</sequence>
<keyword evidence="3" id="KW-0547">Nucleotide-binding</keyword>
<dbReference type="AlphaFoldDB" id="A0AA35X091"/>
<dbReference type="PANTHER" id="PTHR43776">
    <property type="entry name" value="TRANSPORT ATP-BINDING PROTEIN"/>
    <property type="match status" value="1"/>
</dbReference>
<proteinExistence type="inferred from homology"/>
<comment type="caution">
    <text evidence="6">The sequence shown here is derived from an EMBL/GenBank/DDBJ whole genome shotgun (WGS) entry which is preliminary data.</text>
</comment>
<evidence type="ECO:0000256" key="3">
    <source>
        <dbReference type="ARBA" id="ARBA00022741"/>
    </source>
</evidence>
<dbReference type="EMBL" id="CASHTH010003114">
    <property type="protein sequence ID" value="CAI8040508.1"/>
    <property type="molecule type" value="Genomic_DNA"/>
</dbReference>
<dbReference type="InterPro" id="IPR050319">
    <property type="entry name" value="ABC_transp_ATP-bind"/>
</dbReference>
<evidence type="ECO:0000259" key="5">
    <source>
        <dbReference type="PROSITE" id="PS50893"/>
    </source>
</evidence>
<dbReference type="InterPro" id="IPR003593">
    <property type="entry name" value="AAA+_ATPase"/>
</dbReference>
<dbReference type="GO" id="GO:0055085">
    <property type="term" value="P:transmembrane transport"/>
    <property type="evidence" value="ECO:0007669"/>
    <property type="project" value="UniProtKB-ARBA"/>
</dbReference>
<dbReference type="InterPro" id="IPR013563">
    <property type="entry name" value="Oligopep_ABC_C"/>
</dbReference>
<dbReference type="SMART" id="SM00382">
    <property type="entry name" value="AAA"/>
    <property type="match status" value="2"/>
</dbReference>
<dbReference type="NCBIfam" id="NF008453">
    <property type="entry name" value="PRK11308.1"/>
    <property type="match status" value="2"/>
</dbReference>
<keyword evidence="2" id="KW-0813">Transport</keyword>
<dbReference type="Gene3D" id="3.40.50.300">
    <property type="entry name" value="P-loop containing nucleotide triphosphate hydrolases"/>
    <property type="match status" value="2"/>
</dbReference>
<reference evidence="6" key="1">
    <citation type="submission" date="2023-03" db="EMBL/GenBank/DDBJ databases">
        <authorList>
            <person name="Steffen K."/>
            <person name="Cardenas P."/>
        </authorList>
    </citation>
    <scope>NUCLEOTIDE SEQUENCE</scope>
</reference>
<dbReference type="PANTHER" id="PTHR43776:SF7">
    <property type="entry name" value="D,D-DIPEPTIDE TRANSPORT ATP-BINDING PROTEIN DDPF-RELATED"/>
    <property type="match status" value="1"/>
</dbReference>
<dbReference type="InterPro" id="IPR027417">
    <property type="entry name" value="P-loop_NTPase"/>
</dbReference>